<dbReference type="PANTHER" id="PTHR12001:SF85">
    <property type="entry name" value="SHORT CHAIN ISOPRENYL DIPHOSPHATE SYNTHASE"/>
    <property type="match status" value="1"/>
</dbReference>
<dbReference type="EMBL" id="DTLS01000085">
    <property type="protein sequence ID" value="HGZ60170.1"/>
    <property type="molecule type" value="Genomic_DNA"/>
</dbReference>
<evidence type="ECO:0000256" key="1">
    <source>
        <dbReference type="ARBA" id="ARBA00001946"/>
    </source>
</evidence>
<evidence type="ECO:0000313" key="7">
    <source>
        <dbReference type="EMBL" id="HGZ60170.1"/>
    </source>
</evidence>
<organism evidence="7">
    <name type="scientific">Fervidicoccus fontis</name>
    <dbReference type="NCBI Taxonomy" id="683846"/>
    <lineage>
        <taxon>Archaea</taxon>
        <taxon>Thermoproteota</taxon>
        <taxon>Thermoprotei</taxon>
        <taxon>Fervidicoccales</taxon>
        <taxon>Fervidicoccaceae</taxon>
        <taxon>Fervidicoccus</taxon>
    </lineage>
</organism>
<gene>
    <name evidence="7" type="ORF">ENW83_03060</name>
</gene>
<dbReference type="Pfam" id="PF00348">
    <property type="entry name" value="polyprenyl_synt"/>
    <property type="match status" value="1"/>
</dbReference>
<evidence type="ECO:0000256" key="6">
    <source>
        <dbReference type="RuleBase" id="RU004466"/>
    </source>
</evidence>
<name>A0A7J3SKK7_9CREN</name>
<accession>A0A7J3SKK7</accession>
<protein>
    <submittedName>
        <fullName evidence="7">Polyprenyl synthetase family protein</fullName>
    </submittedName>
</protein>
<dbReference type="GO" id="GO:0004659">
    <property type="term" value="F:prenyltransferase activity"/>
    <property type="evidence" value="ECO:0007669"/>
    <property type="project" value="InterPro"/>
</dbReference>
<dbReference type="InterPro" id="IPR000092">
    <property type="entry name" value="Polyprenyl_synt"/>
</dbReference>
<dbReference type="PROSITE" id="PS00444">
    <property type="entry name" value="POLYPRENYL_SYNTHASE_2"/>
    <property type="match status" value="1"/>
</dbReference>
<dbReference type="AlphaFoldDB" id="A0A7J3SKK7"/>
<keyword evidence="5" id="KW-0460">Magnesium</keyword>
<evidence type="ECO:0000256" key="2">
    <source>
        <dbReference type="ARBA" id="ARBA00006706"/>
    </source>
</evidence>
<dbReference type="SUPFAM" id="SSF48576">
    <property type="entry name" value="Terpenoid synthases"/>
    <property type="match status" value="1"/>
</dbReference>
<reference evidence="7" key="1">
    <citation type="journal article" date="2020" name="mSystems">
        <title>Genome- and Community-Level Interaction Insights into Carbon Utilization and Element Cycling Functions of Hydrothermarchaeota in Hydrothermal Sediment.</title>
        <authorList>
            <person name="Zhou Z."/>
            <person name="Liu Y."/>
            <person name="Xu W."/>
            <person name="Pan J."/>
            <person name="Luo Z.H."/>
            <person name="Li M."/>
        </authorList>
    </citation>
    <scope>NUCLEOTIDE SEQUENCE [LARGE SCALE GENOMIC DNA]</scope>
    <source>
        <strain evidence="7">SpSt-885</strain>
    </source>
</reference>
<proteinExistence type="inferred from homology"/>
<comment type="cofactor">
    <cofactor evidence="1">
        <name>Mg(2+)</name>
        <dbReference type="ChEBI" id="CHEBI:18420"/>
    </cofactor>
</comment>
<dbReference type="GO" id="GO:0046872">
    <property type="term" value="F:metal ion binding"/>
    <property type="evidence" value="ECO:0007669"/>
    <property type="project" value="UniProtKB-KW"/>
</dbReference>
<evidence type="ECO:0000256" key="5">
    <source>
        <dbReference type="ARBA" id="ARBA00022842"/>
    </source>
</evidence>
<dbReference type="InterPro" id="IPR008949">
    <property type="entry name" value="Isoprenoid_synthase_dom_sf"/>
</dbReference>
<dbReference type="InterPro" id="IPR033749">
    <property type="entry name" value="Polyprenyl_synt_CS"/>
</dbReference>
<evidence type="ECO:0000256" key="4">
    <source>
        <dbReference type="ARBA" id="ARBA00022723"/>
    </source>
</evidence>
<dbReference type="GO" id="GO:0008299">
    <property type="term" value="P:isoprenoid biosynthetic process"/>
    <property type="evidence" value="ECO:0007669"/>
    <property type="project" value="InterPro"/>
</dbReference>
<comment type="caution">
    <text evidence="7">The sequence shown here is derived from an EMBL/GenBank/DDBJ whole genome shotgun (WGS) entry which is preliminary data.</text>
</comment>
<keyword evidence="4" id="KW-0479">Metal-binding</keyword>
<dbReference type="PANTHER" id="PTHR12001">
    <property type="entry name" value="GERANYLGERANYL PYROPHOSPHATE SYNTHASE"/>
    <property type="match status" value="1"/>
</dbReference>
<comment type="similarity">
    <text evidence="2 6">Belongs to the FPP/GGPP synthase family.</text>
</comment>
<dbReference type="SFLD" id="SFLDS00005">
    <property type="entry name" value="Isoprenoid_Synthase_Type_I"/>
    <property type="match status" value="1"/>
</dbReference>
<sequence length="300" mass="33412">MSYSIAADIGDFFESNKSMLDKYLNSMLERDVDAEALEVSRYIAEGGKRIRGLLMLYFTNLLNGSIEFGLPAAASLELVHSCSLAIDDIIDADVVRRGKPSAWVNEGLSRTVLVSNLLIPIAIKTVEYLGDEAVKLVVDTWLDVTRGEIADVFSTNRTYLEVVALKTSSLFQLSLMLSAIAAKRKDLMAAFKEYGLYLGYIYQISDDVVDVKDYLDKGKPLPPFAEKLLAWLQIPKGVSEWELILERAKPKLLEFFEKTLEIAKFVGNEKLSTVLEKLPVFIADKILGEGGLSWRAIATQ</sequence>
<evidence type="ECO:0000256" key="3">
    <source>
        <dbReference type="ARBA" id="ARBA00022679"/>
    </source>
</evidence>
<dbReference type="Gene3D" id="1.10.600.10">
    <property type="entry name" value="Farnesyl Diphosphate Synthase"/>
    <property type="match status" value="1"/>
</dbReference>
<keyword evidence="3 6" id="KW-0808">Transferase</keyword>